<protein>
    <submittedName>
        <fullName evidence="3">Uncharacterized protein</fullName>
    </submittedName>
</protein>
<evidence type="ECO:0000313" key="4">
    <source>
        <dbReference type="Proteomes" id="UP001221142"/>
    </source>
</evidence>
<dbReference type="Proteomes" id="UP001221142">
    <property type="component" value="Unassembled WGS sequence"/>
</dbReference>
<gene>
    <name evidence="3" type="ORF">FB45DRAFT_1004671</name>
</gene>
<keyword evidence="1" id="KW-0175">Coiled coil</keyword>
<feature type="non-terminal residue" evidence="3">
    <location>
        <position position="1"/>
    </location>
</feature>
<feature type="compositionally biased region" description="Polar residues" evidence="2">
    <location>
        <begin position="174"/>
        <end position="183"/>
    </location>
</feature>
<reference evidence="3" key="1">
    <citation type="submission" date="2023-03" db="EMBL/GenBank/DDBJ databases">
        <title>Massive genome expansion in bonnet fungi (Mycena s.s.) driven by repeated elements and novel gene families across ecological guilds.</title>
        <authorList>
            <consortium name="Lawrence Berkeley National Laboratory"/>
            <person name="Harder C.B."/>
            <person name="Miyauchi S."/>
            <person name="Viragh M."/>
            <person name="Kuo A."/>
            <person name="Thoen E."/>
            <person name="Andreopoulos B."/>
            <person name="Lu D."/>
            <person name="Skrede I."/>
            <person name="Drula E."/>
            <person name="Henrissat B."/>
            <person name="Morin E."/>
            <person name="Kohler A."/>
            <person name="Barry K."/>
            <person name="LaButti K."/>
            <person name="Morin E."/>
            <person name="Salamov A."/>
            <person name="Lipzen A."/>
            <person name="Mereny Z."/>
            <person name="Hegedus B."/>
            <person name="Baldrian P."/>
            <person name="Stursova M."/>
            <person name="Weitz H."/>
            <person name="Taylor A."/>
            <person name="Grigoriev I.V."/>
            <person name="Nagy L.G."/>
            <person name="Martin F."/>
            <person name="Kauserud H."/>
        </authorList>
    </citation>
    <scope>NUCLEOTIDE SEQUENCE</scope>
    <source>
        <strain evidence="3">9284</strain>
    </source>
</reference>
<proteinExistence type="predicted"/>
<evidence type="ECO:0000256" key="1">
    <source>
        <dbReference type="SAM" id="Coils"/>
    </source>
</evidence>
<dbReference type="AlphaFoldDB" id="A0AAD7BPS3"/>
<feature type="coiled-coil region" evidence="1">
    <location>
        <begin position="246"/>
        <end position="273"/>
    </location>
</feature>
<organism evidence="3 4">
    <name type="scientific">Roridomyces roridus</name>
    <dbReference type="NCBI Taxonomy" id="1738132"/>
    <lineage>
        <taxon>Eukaryota</taxon>
        <taxon>Fungi</taxon>
        <taxon>Dikarya</taxon>
        <taxon>Basidiomycota</taxon>
        <taxon>Agaricomycotina</taxon>
        <taxon>Agaricomycetes</taxon>
        <taxon>Agaricomycetidae</taxon>
        <taxon>Agaricales</taxon>
        <taxon>Marasmiineae</taxon>
        <taxon>Mycenaceae</taxon>
        <taxon>Roridomyces</taxon>
    </lineage>
</organism>
<dbReference type="EMBL" id="JARKIF010000011">
    <property type="protein sequence ID" value="KAJ7627073.1"/>
    <property type="molecule type" value="Genomic_DNA"/>
</dbReference>
<sequence>MAPLSQFDRLWEDFDKGLKAATWQEMSLSSLSPSTTMPMKTYSLLVQSADQLPWKPLPRFYVKVTGCSAEFRTEEVSSGKPHWNYESKIYPADISASPPGSFQHEAGLPGDFSHSGSSPKIPDCTWFVSALYGHFPTNRDKVVELSLFKPDNLNKNLGRLWIQLTENQEHSETHSTASLNQTPAAAAARRAMPVAETQSDTWRQDIGKRVKHTWQGLHQISKLIAPFVPQPFNTPFEIFNTISDVAVDYIENKEALEETIVKLSTQLEEVEEILLESDKYSIDVAASSRELVDLLIKQAKEMHNIKSTAVAKKIYQQQEIASKITECIDKLNQGTDDHHRRMTQAIARDVKKNVDFALASMLPSFAPRALFDADTGAAVSPRRECTPE</sequence>
<keyword evidence="4" id="KW-1185">Reference proteome</keyword>
<evidence type="ECO:0000256" key="2">
    <source>
        <dbReference type="SAM" id="MobiDB-lite"/>
    </source>
</evidence>
<accession>A0AAD7BPS3</accession>
<evidence type="ECO:0000313" key="3">
    <source>
        <dbReference type="EMBL" id="KAJ7627073.1"/>
    </source>
</evidence>
<comment type="caution">
    <text evidence="3">The sequence shown here is derived from an EMBL/GenBank/DDBJ whole genome shotgun (WGS) entry which is preliminary data.</text>
</comment>
<name>A0AAD7BPS3_9AGAR</name>
<feature type="region of interest" description="Disordered" evidence="2">
    <location>
        <begin position="172"/>
        <end position="201"/>
    </location>
</feature>